<dbReference type="Proteomes" id="UP001156215">
    <property type="component" value="Chromosome"/>
</dbReference>
<organism evidence="8 9">
    <name type="scientific">Oxalobacter vibrioformis</name>
    <dbReference type="NCBI Taxonomy" id="933080"/>
    <lineage>
        <taxon>Bacteria</taxon>
        <taxon>Pseudomonadati</taxon>
        <taxon>Pseudomonadota</taxon>
        <taxon>Betaproteobacteria</taxon>
        <taxon>Burkholderiales</taxon>
        <taxon>Oxalobacteraceae</taxon>
        <taxon>Oxalobacter</taxon>
    </lineage>
</organism>
<evidence type="ECO:0000256" key="2">
    <source>
        <dbReference type="ARBA" id="ARBA00001997"/>
    </source>
</evidence>
<dbReference type="PANTHER" id="PTHR21047">
    <property type="entry name" value="DTDP-6-DEOXY-D-GLUCOSE-3,5 EPIMERASE"/>
    <property type="match status" value="1"/>
</dbReference>
<dbReference type="SUPFAM" id="SSF51182">
    <property type="entry name" value="RmlC-like cupins"/>
    <property type="match status" value="1"/>
</dbReference>
<dbReference type="InterPro" id="IPR011051">
    <property type="entry name" value="RmlC_Cupin_sf"/>
</dbReference>
<feature type="active site" description="Proton donor" evidence="5">
    <location>
        <position position="132"/>
    </location>
</feature>
<evidence type="ECO:0000256" key="3">
    <source>
        <dbReference type="ARBA" id="ARBA00012098"/>
    </source>
</evidence>
<reference evidence="8" key="1">
    <citation type="journal article" date="2022" name="Front. Microbiol.">
        <title>New perspectives on an old grouping: The genomic and phenotypic variability of Oxalobacter formigenes and the implications for calcium oxalate stone prevention.</title>
        <authorList>
            <person name="Chmiel J.A."/>
            <person name="Carr C."/>
            <person name="Stuivenberg G.A."/>
            <person name="Venema R."/>
            <person name="Chanyi R.M."/>
            <person name="Al K.F."/>
            <person name="Giguere D."/>
            <person name="Say H."/>
            <person name="Akouris P.P."/>
            <person name="Dominguez Romero S.A."/>
            <person name="Kwong A."/>
            <person name="Tai V."/>
            <person name="Koval S.F."/>
            <person name="Razvi H."/>
            <person name="Bjazevic J."/>
            <person name="Burton J.P."/>
        </authorList>
    </citation>
    <scope>NUCLEOTIDE SEQUENCE</scope>
    <source>
        <strain evidence="8">WoOx3</strain>
    </source>
</reference>
<evidence type="ECO:0000256" key="4">
    <source>
        <dbReference type="ARBA" id="ARBA00019595"/>
    </source>
</evidence>
<comment type="function">
    <text evidence="2 7">Catalyzes the epimerization of the C3' and C5'positions of dTDP-6-deoxy-D-xylo-4-hexulose, forming dTDP-6-deoxy-L-lyxo-4-hexulose.</text>
</comment>
<sequence>MKKSPTALPDVIMLEPIKHGDSRGFFLESYNSRDFESAIGIYATFVQDNHALSKKGVLRGLHYQLPPYAQGKLVRVTRGAIFDVAVDLRRSSPTFGQWTGEILSAENGRQMWIPEGFAHGYLALTDNAECLYKVTAFYAPEAERTIAWDDPAIGIAWPGELPPILSEKDRQGVSLGEAEIFG</sequence>
<protein>
    <recommendedName>
        <fullName evidence="4 7">dTDP-4-dehydrorhamnose 3,5-epimerase</fullName>
        <ecNumber evidence="3 7">5.1.3.13</ecNumber>
    </recommendedName>
    <alternativeName>
        <fullName evidence="7">Thymidine diphospho-4-keto-rhamnose 3,5-epimerase</fullName>
    </alternativeName>
</protein>
<dbReference type="PANTHER" id="PTHR21047:SF2">
    <property type="entry name" value="THYMIDINE DIPHOSPHO-4-KETO-RHAMNOSE 3,5-EPIMERASE"/>
    <property type="match status" value="1"/>
</dbReference>
<dbReference type="Gene3D" id="2.60.120.10">
    <property type="entry name" value="Jelly Rolls"/>
    <property type="match status" value="1"/>
</dbReference>
<evidence type="ECO:0000256" key="1">
    <source>
        <dbReference type="ARBA" id="ARBA00001298"/>
    </source>
</evidence>
<evidence type="ECO:0000256" key="5">
    <source>
        <dbReference type="PIRSR" id="PIRSR600888-1"/>
    </source>
</evidence>
<keyword evidence="7 8" id="KW-0413">Isomerase</keyword>
<proteinExistence type="inferred from homology"/>
<dbReference type="InterPro" id="IPR014710">
    <property type="entry name" value="RmlC-like_jellyroll"/>
</dbReference>
<evidence type="ECO:0000313" key="9">
    <source>
        <dbReference type="Proteomes" id="UP001156215"/>
    </source>
</evidence>
<dbReference type="EMBL" id="CP098242">
    <property type="protein sequence ID" value="WAW10223.1"/>
    <property type="molecule type" value="Genomic_DNA"/>
</dbReference>
<evidence type="ECO:0000256" key="6">
    <source>
        <dbReference type="PIRSR" id="PIRSR600888-3"/>
    </source>
</evidence>
<feature type="active site" description="Proton acceptor" evidence="5">
    <location>
        <position position="62"/>
    </location>
</feature>
<dbReference type="NCBIfam" id="TIGR01221">
    <property type="entry name" value="rmlC"/>
    <property type="match status" value="1"/>
</dbReference>
<dbReference type="RefSeq" id="WP_269309227.1">
    <property type="nucleotide sequence ID" value="NZ_CP098242.1"/>
</dbReference>
<comment type="similarity">
    <text evidence="7">Belongs to the dTDP-4-dehydrorhamnose 3,5-epimerase family.</text>
</comment>
<dbReference type="EC" id="5.1.3.13" evidence="3 7"/>
<comment type="catalytic activity">
    <reaction evidence="1 7">
        <text>dTDP-4-dehydro-6-deoxy-alpha-D-glucose = dTDP-4-dehydro-beta-L-rhamnose</text>
        <dbReference type="Rhea" id="RHEA:16969"/>
        <dbReference type="ChEBI" id="CHEBI:57649"/>
        <dbReference type="ChEBI" id="CHEBI:62830"/>
        <dbReference type="EC" id="5.1.3.13"/>
    </reaction>
</comment>
<dbReference type="AlphaFoldDB" id="A0A9E9M0E6"/>
<dbReference type="Pfam" id="PF00908">
    <property type="entry name" value="dTDP_sugar_isom"/>
    <property type="match status" value="1"/>
</dbReference>
<evidence type="ECO:0000313" key="8">
    <source>
        <dbReference type="EMBL" id="WAW10223.1"/>
    </source>
</evidence>
<dbReference type="KEGG" id="ovb:NB640_00710"/>
<comment type="pathway">
    <text evidence="7">Carbohydrate biosynthesis; dTDP-L-rhamnose biosynthesis.</text>
</comment>
<dbReference type="CDD" id="cd00438">
    <property type="entry name" value="cupin_RmlC"/>
    <property type="match status" value="1"/>
</dbReference>
<dbReference type="GO" id="GO:0008830">
    <property type="term" value="F:dTDP-4-dehydrorhamnose 3,5-epimerase activity"/>
    <property type="evidence" value="ECO:0007669"/>
    <property type="project" value="UniProtKB-UniRule"/>
</dbReference>
<evidence type="ECO:0000256" key="7">
    <source>
        <dbReference type="RuleBase" id="RU364069"/>
    </source>
</evidence>
<feature type="site" description="Participates in a stacking interaction with the thymidine ring of dTDP-4-oxo-6-deoxyglucose" evidence="6">
    <location>
        <position position="138"/>
    </location>
</feature>
<name>A0A9E9M0E6_9BURK</name>
<accession>A0A9E9M0E6</accession>
<dbReference type="GO" id="GO:0005829">
    <property type="term" value="C:cytosol"/>
    <property type="evidence" value="ECO:0007669"/>
    <property type="project" value="TreeGrafter"/>
</dbReference>
<gene>
    <name evidence="8" type="primary">rfbC</name>
    <name evidence="8" type="ORF">NB640_00710</name>
</gene>
<dbReference type="GO" id="GO:0000271">
    <property type="term" value="P:polysaccharide biosynthetic process"/>
    <property type="evidence" value="ECO:0007669"/>
    <property type="project" value="TreeGrafter"/>
</dbReference>
<comment type="subunit">
    <text evidence="7">Homodimer.</text>
</comment>
<keyword evidence="9" id="KW-1185">Reference proteome</keyword>
<dbReference type="InterPro" id="IPR000888">
    <property type="entry name" value="RmlC-like"/>
</dbReference>
<dbReference type="GO" id="GO:0019305">
    <property type="term" value="P:dTDP-rhamnose biosynthetic process"/>
    <property type="evidence" value="ECO:0007669"/>
    <property type="project" value="UniProtKB-UniRule"/>
</dbReference>